<proteinExistence type="inferred from homology"/>
<keyword evidence="7" id="KW-1185">Reference proteome</keyword>
<evidence type="ECO:0000313" key="7">
    <source>
        <dbReference type="Proteomes" id="UP001596104"/>
    </source>
</evidence>
<evidence type="ECO:0000259" key="5">
    <source>
        <dbReference type="SMART" id="SM00062"/>
    </source>
</evidence>
<dbReference type="EMBL" id="JBHSLV010000055">
    <property type="protein sequence ID" value="MFC5395772.1"/>
    <property type="molecule type" value="Genomic_DNA"/>
</dbReference>
<gene>
    <name evidence="6" type="ORF">ACFPPC_24360</name>
</gene>
<feature type="chain" id="PRO_5046950187" evidence="4">
    <location>
        <begin position="23"/>
        <end position="299"/>
    </location>
</feature>
<evidence type="ECO:0000256" key="3">
    <source>
        <dbReference type="ARBA" id="ARBA00022729"/>
    </source>
</evidence>
<comment type="caution">
    <text evidence="6">The sequence shown here is derived from an EMBL/GenBank/DDBJ whole genome shotgun (WGS) entry which is preliminary data.</text>
</comment>
<dbReference type="SMART" id="SM00062">
    <property type="entry name" value="PBPb"/>
    <property type="match status" value="1"/>
</dbReference>
<name>A0ABW0HGM3_9HYPH</name>
<dbReference type="Gene3D" id="3.40.190.10">
    <property type="entry name" value="Periplasmic binding protein-like II"/>
    <property type="match status" value="2"/>
</dbReference>
<sequence length="299" mass="33016">MRRLFVGLIAMFGYLVGTAVSAQTQSNALTGTLKKARDAGAVTIGYREASFPFSYLDARREPIGYSIDLCRLIVDAMSDELGRELQLKWVPVTSASRFDALTKGEIDLECGSTTQNRERQAIASFSPVIFVAGTKLMVRKDAGIRSFRDLNGKTVVVTAGTTNEKAMNDLQARFKTGATLVTTPDHDQSFAQFMAGKADAYAGDDILLYGMIARANAEDKVMVVGDFLSYDPYGIMFRRDDPAMAALVDKMFRTIAESRELEHSYNRWFMHKLPGGERLRLPMSAQLESIFGTLSAKPD</sequence>
<keyword evidence="3 4" id="KW-0732">Signal</keyword>
<comment type="similarity">
    <text evidence="1">Belongs to the bacterial solute-binding protein 3 family.</text>
</comment>
<dbReference type="PANTHER" id="PTHR30085:SF2">
    <property type="entry name" value="GLUTAMATE_ASPARTATE IMPORT SOLUTE-BINDING PROTEIN"/>
    <property type="match status" value="1"/>
</dbReference>
<dbReference type="InterPro" id="IPR051455">
    <property type="entry name" value="Bact_solute-bind_prot3"/>
</dbReference>
<protein>
    <submittedName>
        <fullName evidence="6">Amino acid ABC transporter substrate-binding protein</fullName>
    </submittedName>
</protein>
<evidence type="ECO:0000256" key="1">
    <source>
        <dbReference type="ARBA" id="ARBA00010333"/>
    </source>
</evidence>
<reference evidence="7" key="1">
    <citation type="journal article" date="2019" name="Int. J. Syst. Evol. Microbiol.">
        <title>The Global Catalogue of Microorganisms (GCM) 10K type strain sequencing project: providing services to taxonomists for standard genome sequencing and annotation.</title>
        <authorList>
            <consortium name="The Broad Institute Genomics Platform"/>
            <consortium name="The Broad Institute Genome Sequencing Center for Infectious Disease"/>
            <person name="Wu L."/>
            <person name="Ma J."/>
        </authorList>
    </citation>
    <scope>NUCLEOTIDE SEQUENCE [LARGE SCALE GENOMIC DNA]</scope>
    <source>
        <strain evidence="7">CGMCC 1.16326</strain>
    </source>
</reference>
<dbReference type="PANTHER" id="PTHR30085">
    <property type="entry name" value="AMINO ACID ABC TRANSPORTER PERMEASE"/>
    <property type="match status" value="1"/>
</dbReference>
<evidence type="ECO:0000313" key="6">
    <source>
        <dbReference type="EMBL" id="MFC5395772.1"/>
    </source>
</evidence>
<dbReference type="Pfam" id="PF00497">
    <property type="entry name" value="SBP_bac_3"/>
    <property type="match status" value="1"/>
</dbReference>
<dbReference type="Proteomes" id="UP001596104">
    <property type="component" value="Unassembled WGS sequence"/>
</dbReference>
<accession>A0ABW0HGM3</accession>
<keyword evidence="2" id="KW-0813">Transport</keyword>
<dbReference type="InterPro" id="IPR001638">
    <property type="entry name" value="Solute-binding_3/MltF_N"/>
</dbReference>
<organism evidence="6 7">
    <name type="scientific">Bosea vestrisii</name>
    <dbReference type="NCBI Taxonomy" id="151416"/>
    <lineage>
        <taxon>Bacteria</taxon>
        <taxon>Pseudomonadati</taxon>
        <taxon>Pseudomonadota</taxon>
        <taxon>Alphaproteobacteria</taxon>
        <taxon>Hyphomicrobiales</taxon>
        <taxon>Boseaceae</taxon>
        <taxon>Bosea</taxon>
    </lineage>
</organism>
<evidence type="ECO:0000256" key="2">
    <source>
        <dbReference type="ARBA" id="ARBA00022448"/>
    </source>
</evidence>
<dbReference type="SUPFAM" id="SSF53850">
    <property type="entry name" value="Periplasmic binding protein-like II"/>
    <property type="match status" value="1"/>
</dbReference>
<dbReference type="CDD" id="cd13688">
    <property type="entry name" value="PBP2_GltI_DEBP"/>
    <property type="match status" value="1"/>
</dbReference>
<evidence type="ECO:0000256" key="4">
    <source>
        <dbReference type="SAM" id="SignalP"/>
    </source>
</evidence>
<feature type="signal peptide" evidence="4">
    <location>
        <begin position="1"/>
        <end position="22"/>
    </location>
</feature>
<dbReference type="RefSeq" id="WP_377011876.1">
    <property type="nucleotide sequence ID" value="NZ_JBHSLV010000055.1"/>
</dbReference>
<feature type="domain" description="Solute-binding protein family 3/N-terminal" evidence="5">
    <location>
        <begin position="41"/>
        <end position="272"/>
    </location>
</feature>